<sequence length="178" mass="20056">MVNPFYYFLRKKNLKKYASGIKTGMIPLSAIHSAFILLDSSDDDISSCVSLINVFFHKSGIPAEIFYIDTRSRREKKNGKGTDPASTFRRKDLNLYGRLKKRRLLPLLEKKYDLYIDLTARCDYPVSFLACAMPARFKVGCTGIENNIFDLTVTPPSSSECSSSELFKGITSILSTVN</sequence>
<dbReference type="Proteomes" id="UP000823660">
    <property type="component" value="Unassembled WGS sequence"/>
</dbReference>
<reference evidence="1" key="1">
    <citation type="submission" date="2020-10" db="EMBL/GenBank/DDBJ databases">
        <authorList>
            <person name="Gilroy R."/>
        </authorList>
    </citation>
    <scope>NUCLEOTIDE SEQUENCE</scope>
    <source>
        <strain evidence="1">B1-15692</strain>
    </source>
</reference>
<proteinExistence type="predicted"/>
<evidence type="ECO:0000313" key="1">
    <source>
        <dbReference type="EMBL" id="MBO8467550.1"/>
    </source>
</evidence>
<organism evidence="1 2">
    <name type="scientific">Candidatus Cryptobacteroides faecipullorum</name>
    <dbReference type="NCBI Taxonomy" id="2840764"/>
    <lineage>
        <taxon>Bacteria</taxon>
        <taxon>Pseudomonadati</taxon>
        <taxon>Bacteroidota</taxon>
        <taxon>Bacteroidia</taxon>
        <taxon>Bacteroidales</taxon>
        <taxon>Candidatus Cryptobacteroides</taxon>
    </lineage>
</organism>
<reference evidence="1" key="2">
    <citation type="journal article" date="2021" name="PeerJ">
        <title>Extensive microbial diversity within the chicken gut microbiome revealed by metagenomics and culture.</title>
        <authorList>
            <person name="Gilroy R."/>
            <person name="Ravi A."/>
            <person name="Getino M."/>
            <person name="Pursley I."/>
            <person name="Horton D.L."/>
            <person name="Alikhan N.F."/>
            <person name="Baker D."/>
            <person name="Gharbi K."/>
            <person name="Hall N."/>
            <person name="Watson M."/>
            <person name="Adriaenssens E.M."/>
            <person name="Foster-Nyarko E."/>
            <person name="Jarju S."/>
            <person name="Secka A."/>
            <person name="Antonio M."/>
            <person name="Oren A."/>
            <person name="Chaudhuri R.R."/>
            <person name="La Ragione R."/>
            <person name="Hildebrand F."/>
            <person name="Pallen M.J."/>
        </authorList>
    </citation>
    <scope>NUCLEOTIDE SEQUENCE</scope>
    <source>
        <strain evidence="1">B1-15692</strain>
    </source>
</reference>
<comment type="caution">
    <text evidence="1">The sequence shown here is derived from an EMBL/GenBank/DDBJ whole genome shotgun (WGS) entry which is preliminary data.</text>
</comment>
<dbReference type="Pfam" id="PF21857">
    <property type="entry name" value="DUF6913"/>
    <property type="match status" value="1"/>
</dbReference>
<protein>
    <submittedName>
        <fullName evidence="1">Uncharacterized protein</fullName>
    </submittedName>
</protein>
<accession>A0A9D9I894</accession>
<dbReference type="InterPro" id="IPR054207">
    <property type="entry name" value="DUF6913"/>
</dbReference>
<name>A0A9D9I894_9BACT</name>
<evidence type="ECO:0000313" key="2">
    <source>
        <dbReference type="Proteomes" id="UP000823660"/>
    </source>
</evidence>
<dbReference type="EMBL" id="JADIMH010000041">
    <property type="protein sequence ID" value="MBO8467550.1"/>
    <property type="molecule type" value="Genomic_DNA"/>
</dbReference>
<dbReference type="AlphaFoldDB" id="A0A9D9I894"/>
<gene>
    <name evidence="1" type="ORF">IAB99_07285</name>
</gene>